<dbReference type="RefSeq" id="WP_188147885.1">
    <property type="nucleotide sequence ID" value="NZ_JACSVK010000826.1"/>
</dbReference>
<sequence>NKTEDFYYSVISEKVQMISYQKEEKHLFEKYQDGYRLSAIEYKNGLTLAVRYDHHFEGLSFISDIIIKEKQKQLIHVAFQVNASGRIEDVWLVENGQLARPLASYNYNEKGDLVEAITENGASYHYQYDHHLLTRYTDLTGRGMN</sequence>
<protein>
    <submittedName>
        <fullName evidence="1">RHS repeat protein</fullName>
    </submittedName>
</protein>
<dbReference type="Gene3D" id="2.180.10.10">
    <property type="entry name" value="RHS repeat-associated core"/>
    <property type="match status" value="1"/>
</dbReference>
<reference evidence="1" key="1">
    <citation type="submission" date="2020-08" db="EMBL/GenBank/DDBJ databases">
        <title>Diversity of carbapenem-resistant Acinetobacter baumannii and bacteriophage-mediated spread of the Oxa23 carbapenemase.</title>
        <authorList>
            <person name="Abouelfetouh A."/>
            <person name="Mattock J."/>
            <person name="Turner D."/>
            <person name="Li E."/>
            <person name="Evans B.A."/>
        </authorList>
    </citation>
    <scope>NUCLEOTIDE SEQUENCE</scope>
    <source>
        <strain evidence="1">A86</strain>
    </source>
</reference>
<evidence type="ECO:0000313" key="2">
    <source>
        <dbReference type="Proteomes" id="UP000634608"/>
    </source>
</evidence>
<feature type="non-terminal residue" evidence="1">
    <location>
        <position position="1"/>
    </location>
</feature>
<gene>
    <name evidence="1" type="ORF">IAG11_23830</name>
</gene>
<accession>A0A8I0FD97</accession>
<dbReference type="EMBL" id="JACSVK010000826">
    <property type="protein sequence ID" value="MBD0222854.1"/>
    <property type="molecule type" value="Genomic_DNA"/>
</dbReference>
<proteinExistence type="predicted"/>
<organism evidence="1 2">
    <name type="scientific">Acinetobacter baumannii</name>
    <dbReference type="NCBI Taxonomy" id="470"/>
    <lineage>
        <taxon>Bacteria</taxon>
        <taxon>Pseudomonadati</taxon>
        <taxon>Pseudomonadota</taxon>
        <taxon>Gammaproteobacteria</taxon>
        <taxon>Moraxellales</taxon>
        <taxon>Moraxellaceae</taxon>
        <taxon>Acinetobacter</taxon>
        <taxon>Acinetobacter calcoaceticus/baumannii complex</taxon>
    </lineage>
</organism>
<comment type="caution">
    <text evidence="1">The sequence shown here is derived from an EMBL/GenBank/DDBJ whole genome shotgun (WGS) entry which is preliminary data.</text>
</comment>
<name>A0A8I0FD97_ACIBA</name>
<feature type="non-terminal residue" evidence="1">
    <location>
        <position position="145"/>
    </location>
</feature>
<evidence type="ECO:0000313" key="1">
    <source>
        <dbReference type="EMBL" id="MBD0222854.1"/>
    </source>
</evidence>
<dbReference type="AlphaFoldDB" id="A0A8I0FD97"/>
<dbReference type="Proteomes" id="UP000634608">
    <property type="component" value="Unassembled WGS sequence"/>
</dbReference>